<dbReference type="InterPro" id="IPR013783">
    <property type="entry name" value="Ig-like_fold"/>
</dbReference>
<dbReference type="Pfam" id="PF17802">
    <property type="entry name" value="SpaA"/>
    <property type="match status" value="1"/>
</dbReference>
<dbReference type="SUPFAM" id="SSF49478">
    <property type="entry name" value="Cna protein B-type domain"/>
    <property type="match status" value="1"/>
</dbReference>
<dbReference type="PROSITE" id="PS50234">
    <property type="entry name" value="VWFA"/>
    <property type="match status" value="1"/>
</dbReference>
<evidence type="ECO:0000256" key="1">
    <source>
        <dbReference type="ARBA" id="ARBA00007257"/>
    </source>
</evidence>
<keyword evidence="4" id="KW-0472">Membrane</keyword>
<dbReference type="InterPro" id="IPR026466">
    <property type="entry name" value="Fim_isopep_form_D2_dom"/>
</dbReference>
<dbReference type="RefSeq" id="WP_086717625.1">
    <property type="nucleotide sequence ID" value="NZ_FWZC01000021.1"/>
</dbReference>
<dbReference type="NCBIfam" id="TIGR01167">
    <property type="entry name" value="LPXTG_anchor"/>
    <property type="match status" value="1"/>
</dbReference>
<keyword evidence="3" id="KW-0732">Signal</keyword>
<evidence type="ECO:0000256" key="3">
    <source>
        <dbReference type="ARBA" id="ARBA00022729"/>
    </source>
</evidence>
<keyword evidence="4" id="KW-0812">Transmembrane</keyword>
<accession>A0A9X8S709</accession>
<keyword evidence="4" id="KW-1133">Transmembrane helix</keyword>
<dbReference type="EMBL" id="FWZC01000021">
    <property type="protein sequence ID" value="SMD80219.1"/>
    <property type="molecule type" value="Genomic_DNA"/>
</dbReference>
<comment type="similarity">
    <text evidence="1">Belongs to the serine-aspartate repeat-containing protein (SDr) family.</text>
</comment>
<dbReference type="NCBIfam" id="TIGR04226">
    <property type="entry name" value="RrgB_K2N_iso_D2"/>
    <property type="match status" value="3"/>
</dbReference>
<dbReference type="InterPro" id="IPR036465">
    <property type="entry name" value="vWFA_dom_sf"/>
</dbReference>
<dbReference type="PANTHER" id="PTHR36108">
    <property type="entry name" value="COLOSSIN-B-RELATED"/>
    <property type="match status" value="1"/>
</dbReference>
<dbReference type="Gene3D" id="2.60.40.740">
    <property type="match status" value="3"/>
</dbReference>
<dbReference type="InterPro" id="IPR002035">
    <property type="entry name" value="VWF_A"/>
</dbReference>
<evidence type="ECO:0000313" key="7">
    <source>
        <dbReference type="Proteomes" id="UP000194435"/>
    </source>
</evidence>
<dbReference type="InterPro" id="IPR041033">
    <property type="entry name" value="SpaA_PFL_dom_1"/>
</dbReference>
<proteinExistence type="inferred from homology"/>
<dbReference type="PANTHER" id="PTHR36108:SF13">
    <property type="entry name" value="COLOSSIN-B-RELATED"/>
    <property type="match status" value="1"/>
</dbReference>
<dbReference type="Pfam" id="PF00092">
    <property type="entry name" value="VWA"/>
    <property type="match status" value="1"/>
</dbReference>
<gene>
    <name evidence="6" type="ORF">BACERE00221_00817</name>
</gene>
<dbReference type="SMART" id="SM00327">
    <property type="entry name" value="VWA"/>
    <property type="match status" value="1"/>
</dbReference>
<evidence type="ECO:0000256" key="4">
    <source>
        <dbReference type="SAM" id="Phobius"/>
    </source>
</evidence>
<sequence length="998" mass="111695">MKKNVIPLLILLLLFQIVSPWMVAFANNTVEAIEHKVTTKSTGNMCLREHEGELSFQWPRNKKKVDLVIVQDASGSFKDTIGSVKSALNKIIDQLDPQTDRVMVTSYQDYRGFKDSKGNTLWGANGPGIKTILQAQLSNSFSSAKNGVNRIEPNSGTPTASGLQFALNEYEKAKGQPDSNREVIFLLITDGVANVRKDGYIYKLTNQITDRVDRYYTSSEYGQDYMGALKEVTGEAQKVKNAGYKLVTAFWEDKDSLAAPTQYYDKYEREVGPYARQELKKMATNPEWFVLANNIEEFTKNLIETVTKVTKKEKDKLILNVNNDLKVEDVKVFGPKGSNAKPVLQENQLVLDLEGQPEGAYKVIYKVKETKPQSKEFNVANGYFISSDQKIDIPVAKASPSENAEKCITAVTKKVSDSDQKMVDEALLNSLHEEFVYDVNYNFGFDVEAKQEITIQDDLEDILEILDTNVVNEKGEVVNVTPVIDKEKAIVTYKLPKQNDSYAYLAGGKYHLKVKAKIKTGTNIDVIKSYLDKGGIPNSAKLILDNNPLISNKVVVKPPIEEPKLHKTVSDDDEKNVEKATLSNVKEKFSWNVRYEFGSAPSGYDSIVLQDDLEDILAIVDVKVVNKKGEAVNVKPKIDAIKKQVVIEVPKKEGSYEYLTDEVYTMHITSKIADGVKQSELARYIVNGGIPNTAELVINNKSVKSNEVYVIPPKEKPKVIKTVSTQNEKEVEKAVLQAQNEEFTWNVEYQFGNDTTKLEKVTLQDDLEDILEVLDVKLMNEKGEEVKITPKIDEQTKKVTIDLEKKDGSYSYLAGLKYTMHIKSKIVEGTSAEVLAKYIAKGGIPNIAELVFDNKPTSSNEVVIIPPSIGKIEIEKVDAEDENVKLQHAEFLVFNQEGKEIGKLTIDESGKATLGELAFGKYTIKEVKAPDGYMLLRDPIEVEVTASTPTQKIKVENRKSEWEIPNTGGVGTNIFYLIGAFLMLVILLVFFHKQNSNN</sequence>
<reference evidence="6 7" key="1">
    <citation type="submission" date="2017-04" db="EMBL/GenBank/DDBJ databases">
        <authorList>
            <person name="Criscuolo A."/>
        </authorList>
    </citation>
    <scope>NUCLEOTIDE SEQUENCE [LARGE SCALE GENOMIC DNA]</scope>
    <source>
        <strain evidence="6">16-00221</strain>
    </source>
</reference>
<keyword evidence="2" id="KW-0964">Secreted</keyword>
<dbReference type="Gene3D" id="3.40.50.410">
    <property type="entry name" value="von Willebrand factor, type A domain"/>
    <property type="match status" value="1"/>
</dbReference>
<evidence type="ECO:0000259" key="5">
    <source>
        <dbReference type="PROSITE" id="PS50234"/>
    </source>
</evidence>
<protein>
    <submittedName>
        <fullName evidence="6">Cna protein B-type domain protein</fullName>
    </submittedName>
</protein>
<dbReference type="Proteomes" id="UP000194435">
    <property type="component" value="Unassembled WGS sequence"/>
</dbReference>
<evidence type="ECO:0000256" key="2">
    <source>
        <dbReference type="ARBA" id="ARBA00022525"/>
    </source>
</evidence>
<feature type="transmembrane region" description="Helical" evidence="4">
    <location>
        <begin position="974"/>
        <end position="991"/>
    </location>
</feature>
<evidence type="ECO:0000313" key="6">
    <source>
        <dbReference type="EMBL" id="SMD80219.1"/>
    </source>
</evidence>
<dbReference type="Gene3D" id="2.60.40.10">
    <property type="entry name" value="Immunoglobulins"/>
    <property type="match status" value="1"/>
</dbReference>
<organism evidence="6 7">
    <name type="scientific">Bacillus paranthracis</name>
    <dbReference type="NCBI Taxonomy" id="2026186"/>
    <lineage>
        <taxon>Bacteria</taxon>
        <taxon>Bacillati</taxon>
        <taxon>Bacillota</taxon>
        <taxon>Bacilli</taxon>
        <taxon>Bacillales</taxon>
        <taxon>Bacillaceae</taxon>
        <taxon>Bacillus</taxon>
        <taxon>Bacillus cereus group</taxon>
    </lineage>
</organism>
<name>A0A9X8S709_9BACI</name>
<dbReference type="AlphaFoldDB" id="A0A9X8S709"/>
<comment type="caution">
    <text evidence="6">The sequence shown here is derived from an EMBL/GenBank/DDBJ whole genome shotgun (WGS) entry which is preliminary data.</text>
</comment>
<dbReference type="SUPFAM" id="SSF53300">
    <property type="entry name" value="vWA-like"/>
    <property type="match status" value="1"/>
</dbReference>
<feature type="domain" description="VWFA" evidence="5">
    <location>
        <begin position="66"/>
        <end position="306"/>
    </location>
</feature>